<keyword evidence="6 7" id="KW-0472">Membrane</keyword>
<dbReference type="PANTHER" id="PTHR34229">
    <property type="entry name" value="METAL TRANSPORT PROTEIN HI_1621-RELATED"/>
    <property type="match status" value="1"/>
</dbReference>
<evidence type="ECO:0000313" key="9">
    <source>
        <dbReference type="EMBL" id="MBB4664930.1"/>
    </source>
</evidence>
<evidence type="ECO:0000256" key="2">
    <source>
        <dbReference type="ARBA" id="ARBA00022448"/>
    </source>
</evidence>
<keyword evidence="10" id="KW-1185">Reference proteome</keyword>
<feature type="domain" description="PDGLE" evidence="8">
    <location>
        <begin position="224"/>
        <end position="310"/>
    </location>
</feature>
<dbReference type="EMBL" id="JACHNU010000009">
    <property type="protein sequence ID" value="MBB4664930.1"/>
    <property type="molecule type" value="Genomic_DNA"/>
</dbReference>
<dbReference type="InterPro" id="IPR025937">
    <property type="entry name" value="PDGLE_dom"/>
</dbReference>
<feature type="transmembrane region" description="Helical" evidence="7">
    <location>
        <begin position="52"/>
        <end position="71"/>
    </location>
</feature>
<evidence type="ECO:0000259" key="8">
    <source>
        <dbReference type="Pfam" id="PF13190"/>
    </source>
</evidence>
<protein>
    <submittedName>
        <fullName evidence="9">Cobalt/nickel transport system permease protein</fullName>
    </submittedName>
</protein>
<organism evidence="9 10">
    <name type="scientific">Conexibacter arvalis</name>
    <dbReference type="NCBI Taxonomy" id="912552"/>
    <lineage>
        <taxon>Bacteria</taxon>
        <taxon>Bacillati</taxon>
        <taxon>Actinomycetota</taxon>
        <taxon>Thermoleophilia</taxon>
        <taxon>Solirubrobacterales</taxon>
        <taxon>Conexibacteraceae</taxon>
        <taxon>Conexibacter</taxon>
    </lineage>
</organism>
<evidence type="ECO:0000256" key="7">
    <source>
        <dbReference type="SAM" id="Phobius"/>
    </source>
</evidence>
<accession>A0A840IM42</accession>
<comment type="subcellular location">
    <subcellularLocation>
        <location evidence="1">Cell membrane</location>
        <topology evidence="1">Multi-pass membrane protein</topology>
    </subcellularLocation>
</comment>
<keyword evidence="2" id="KW-0813">Transport</keyword>
<dbReference type="PANTHER" id="PTHR34229:SF1">
    <property type="entry name" value="METAL TRANSPORT PROTEIN HI_1621-RELATED"/>
    <property type="match status" value="1"/>
</dbReference>
<comment type="caution">
    <text evidence="9">The sequence shown here is derived from an EMBL/GenBank/DDBJ whole genome shotgun (WGS) entry which is preliminary data.</text>
</comment>
<evidence type="ECO:0000256" key="6">
    <source>
        <dbReference type="ARBA" id="ARBA00023136"/>
    </source>
</evidence>
<feature type="transmembrane region" description="Helical" evidence="7">
    <location>
        <begin position="113"/>
        <end position="135"/>
    </location>
</feature>
<feature type="transmembrane region" description="Helical" evidence="7">
    <location>
        <begin position="12"/>
        <end position="32"/>
    </location>
</feature>
<dbReference type="InterPro" id="IPR002751">
    <property type="entry name" value="CbiM/NikMN"/>
</dbReference>
<dbReference type="RefSeq" id="WP_183345393.1">
    <property type="nucleotide sequence ID" value="NZ_JACHNU010000009.1"/>
</dbReference>
<reference evidence="9 10" key="1">
    <citation type="submission" date="2020-08" db="EMBL/GenBank/DDBJ databases">
        <title>Genomic Encyclopedia of Archaeal and Bacterial Type Strains, Phase II (KMG-II): from individual species to whole genera.</title>
        <authorList>
            <person name="Goeker M."/>
        </authorList>
    </citation>
    <scope>NUCLEOTIDE SEQUENCE [LARGE SCALE GENOMIC DNA]</scope>
    <source>
        <strain evidence="9 10">DSM 23288</strain>
    </source>
</reference>
<feature type="transmembrane region" description="Helical" evidence="7">
    <location>
        <begin position="155"/>
        <end position="175"/>
    </location>
</feature>
<dbReference type="GO" id="GO:0005886">
    <property type="term" value="C:plasma membrane"/>
    <property type="evidence" value="ECO:0007669"/>
    <property type="project" value="UniProtKB-SubCell"/>
</dbReference>
<keyword evidence="5 7" id="KW-1133">Transmembrane helix</keyword>
<keyword evidence="3" id="KW-1003">Cell membrane</keyword>
<evidence type="ECO:0000256" key="5">
    <source>
        <dbReference type="ARBA" id="ARBA00022989"/>
    </source>
</evidence>
<sequence>MHIPDGFLSSEVAAVTGAVSLAVVAVSARRAASSAGAGDGAGRRLDERRLTRFGVTTAFVFAAQMLNFPVADGTSGHLIGAALAVALLGPWLASLSLTTVLAVQALLFADGGLAVLGANVLNIGVIAVAVAWLAVRGTAGAGAGGGDAGLRGRTLVAAGAAAWLSVMAAAAATSAELALSGAASLGTVLSSMLEVHALIGFGEAAITVAAVAGVAVARERAVPLGLVVALGLAFAVAPHASAHPDGLERVAEDHGFVDLGRLDAIQREAPMPDYVFPGVGDGGVATGLAGISGTLIVFALGTGAAAAVRRRGVRAGHRAERALAG</sequence>
<evidence type="ECO:0000313" key="10">
    <source>
        <dbReference type="Proteomes" id="UP000585272"/>
    </source>
</evidence>
<dbReference type="Proteomes" id="UP000585272">
    <property type="component" value="Unassembled WGS sequence"/>
</dbReference>
<dbReference type="Gene3D" id="1.10.1760.20">
    <property type="match status" value="1"/>
</dbReference>
<evidence type="ECO:0000256" key="3">
    <source>
        <dbReference type="ARBA" id="ARBA00022475"/>
    </source>
</evidence>
<feature type="transmembrane region" description="Helical" evidence="7">
    <location>
        <begin position="224"/>
        <end position="242"/>
    </location>
</feature>
<proteinExistence type="predicted"/>
<dbReference type="GO" id="GO:0000041">
    <property type="term" value="P:transition metal ion transport"/>
    <property type="evidence" value="ECO:0007669"/>
    <property type="project" value="InterPro"/>
</dbReference>
<evidence type="ECO:0000256" key="1">
    <source>
        <dbReference type="ARBA" id="ARBA00004651"/>
    </source>
</evidence>
<evidence type="ECO:0000256" key="4">
    <source>
        <dbReference type="ARBA" id="ARBA00022692"/>
    </source>
</evidence>
<feature type="transmembrane region" description="Helical" evidence="7">
    <location>
        <begin position="284"/>
        <end position="308"/>
    </location>
</feature>
<dbReference type="Pfam" id="PF01891">
    <property type="entry name" value="CbiM"/>
    <property type="match status" value="1"/>
</dbReference>
<feature type="transmembrane region" description="Helical" evidence="7">
    <location>
        <begin position="78"/>
        <end position="107"/>
    </location>
</feature>
<name>A0A840IM42_9ACTN</name>
<dbReference type="Pfam" id="PF13190">
    <property type="entry name" value="PDGLE"/>
    <property type="match status" value="1"/>
</dbReference>
<feature type="transmembrane region" description="Helical" evidence="7">
    <location>
        <begin position="195"/>
        <end position="217"/>
    </location>
</feature>
<gene>
    <name evidence="9" type="ORF">BDZ31_004548</name>
</gene>
<keyword evidence="4 7" id="KW-0812">Transmembrane</keyword>
<dbReference type="AlphaFoldDB" id="A0A840IM42"/>